<organism evidence="2 3">
    <name type="scientific">Plakobranchus ocellatus</name>
    <dbReference type="NCBI Taxonomy" id="259542"/>
    <lineage>
        <taxon>Eukaryota</taxon>
        <taxon>Metazoa</taxon>
        <taxon>Spiralia</taxon>
        <taxon>Lophotrochozoa</taxon>
        <taxon>Mollusca</taxon>
        <taxon>Gastropoda</taxon>
        <taxon>Heterobranchia</taxon>
        <taxon>Euthyneura</taxon>
        <taxon>Panpulmonata</taxon>
        <taxon>Sacoglossa</taxon>
        <taxon>Placobranchoidea</taxon>
        <taxon>Plakobranchidae</taxon>
        <taxon>Plakobranchus</taxon>
    </lineage>
</organism>
<feature type="region of interest" description="Disordered" evidence="1">
    <location>
        <begin position="8"/>
        <end position="89"/>
    </location>
</feature>
<comment type="caution">
    <text evidence="2">The sequence shown here is derived from an EMBL/GenBank/DDBJ whole genome shotgun (WGS) entry which is preliminary data.</text>
</comment>
<evidence type="ECO:0000313" key="2">
    <source>
        <dbReference type="EMBL" id="GFN82915.1"/>
    </source>
</evidence>
<sequence>MLVIMMKCSVDGDDYNEGSDDDGDRSDFDDANEDNNGDDDSDEGNDGGYDDDDGEVASESTLRSAGTLLSQVQASPPAPWPDKGHENLRSPFCGLAIHKNQIKLSEWPIP</sequence>
<keyword evidence="3" id="KW-1185">Reference proteome</keyword>
<name>A0AAV3YKK4_9GAST</name>
<feature type="compositionally biased region" description="Polar residues" evidence="1">
    <location>
        <begin position="58"/>
        <end position="74"/>
    </location>
</feature>
<evidence type="ECO:0000313" key="3">
    <source>
        <dbReference type="Proteomes" id="UP000735302"/>
    </source>
</evidence>
<dbReference type="Proteomes" id="UP000735302">
    <property type="component" value="Unassembled WGS sequence"/>
</dbReference>
<dbReference type="EMBL" id="BLXT01001042">
    <property type="protein sequence ID" value="GFN82915.1"/>
    <property type="molecule type" value="Genomic_DNA"/>
</dbReference>
<dbReference type="AlphaFoldDB" id="A0AAV3YKK4"/>
<protein>
    <submittedName>
        <fullName evidence="2">Uncharacterized protein</fullName>
    </submittedName>
</protein>
<gene>
    <name evidence="2" type="ORF">PoB_000942100</name>
</gene>
<feature type="compositionally biased region" description="Acidic residues" evidence="1">
    <location>
        <begin position="11"/>
        <end position="56"/>
    </location>
</feature>
<evidence type="ECO:0000256" key="1">
    <source>
        <dbReference type="SAM" id="MobiDB-lite"/>
    </source>
</evidence>
<proteinExistence type="predicted"/>
<accession>A0AAV3YKK4</accession>
<reference evidence="2 3" key="1">
    <citation type="journal article" date="2021" name="Elife">
        <title>Chloroplast acquisition without the gene transfer in kleptoplastic sea slugs, Plakobranchus ocellatus.</title>
        <authorList>
            <person name="Maeda T."/>
            <person name="Takahashi S."/>
            <person name="Yoshida T."/>
            <person name="Shimamura S."/>
            <person name="Takaki Y."/>
            <person name="Nagai Y."/>
            <person name="Toyoda A."/>
            <person name="Suzuki Y."/>
            <person name="Arimoto A."/>
            <person name="Ishii H."/>
            <person name="Satoh N."/>
            <person name="Nishiyama T."/>
            <person name="Hasebe M."/>
            <person name="Maruyama T."/>
            <person name="Minagawa J."/>
            <person name="Obokata J."/>
            <person name="Shigenobu S."/>
        </authorList>
    </citation>
    <scope>NUCLEOTIDE SEQUENCE [LARGE SCALE GENOMIC DNA]</scope>
</reference>